<dbReference type="InterPro" id="IPR021109">
    <property type="entry name" value="Peptidase_aspartic_dom_sf"/>
</dbReference>
<feature type="region of interest" description="Disordered" evidence="1">
    <location>
        <begin position="156"/>
        <end position="219"/>
    </location>
</feature>
<dbReference type="Proteomes" id="UP000440578">
    <property type="component" value="Unassembled WGS sequence"/>
</dbReference>
<feature type="compositionally biased region" description="Low complexity" evidence="1">
    <location>
        <begin position="162"/>
        <end position="182"/>
    </location>
</feature>
<evidence type="ECO:0008006" key="4">
    <source>
        <dbReference type="Google" id="ProtNLM"/>
    </source>
</evidence>
<feature type="compositionally biased region" description="Polar residues" evidence="1">
    <location>
        <begin position="253"/>
        <end position="263"/>
    </location>
</feature>
<name>A0A6A4VVI3_AMPAM</name>
<feature type="compositionally biased region" description="Low complexity" evidence="1">
    <location>
        <begin position="189"/>
        <end position="209"/>
    </location>
</feature>
<reference evidence="2 3" key="1">
    <citation type="submission" date="2019-07" db="EMBL/GenBank/DDBJ databases">
        <title>Draft genome assembly of a fouling barnacle, Amphibalanus amphitrite (Darwin, 1854): The first reference genome for Thecostraca.</title>
        <authorList>
            <person name="Kim W."/>
        </authorList>
    </citation>
    <scope>NUCLEOTIDE SEQUENCE [LARGE SCALE GENOMIC DNA]</scope>
    <source>
        <strain evidence="2">SNU_AA5</strain>
        <tissue evidence="2">Soma without cirri and trophi</tissue>
    </source>
</reference>
<dbReference type="AlphaFoldDB" id="A0A6A4VVI3"/>
<accession>A0A6A4VVI3</accession>
<feature type="region of interest" description="Disordered" evidence="1">
    <location>
        <begin position="245"/>
        <end position="280"/>
    </location>
</feature>
<dbReference type="Pfam" id="PF13650">
    <property type="entry name" value="Asp_protease_2"/>
    <property type="match status" value="1"/>
</dbReference>
<keyword evidence="3" id="KW-1185">Reference proteome</keyword>
<organism evidence="2 3">
    <name type="scientific">Amphibalanus amphitrite</name>
    <name type="common">Striped barnacle</name>
    <name type="synonym">Balanus amphitrite</name>
    <dbReference type="NCBI Taxonomy" id="1232801"/>
    <lineage>
        <taxon>Eukaryota</taxon>
        <taxon>Metazoa</taxon>
        <taxon>Ecdysozoa</taxon>
        <taxon>Arthropoda</taxon>
        <taxon>Crustacea</taxon>
        <taxon>Multicrustacea</taxon>
        <taxon>Cirripedia</taxon>
        <taxon>Thoracica</taxon>
        <taxon>Thoracicalcarea</taxon>
        <taxon>Balanomorpha</taxon>
        <taxon>Balanoidea</taxon>
        <taxon>Balanidae</taxon>
        <taxon>Amphibalaninae</taxon>
        <taxon>Amphibalanus</taxon>
    </lineage>
</organism>
<evidence type="ECO:0000256" key="1">
    <source>
        <dbReference type="SAM" id="MobiDB-lite"/>
    </source>
</evidence>
<sequence length="338" mass="34818">MGPKGEERVKMLIDTGSNQSFVTKRLAARLGCEETGEQDTNIMTFGGDENRHKALKRVSITLKRVGDEISSGLRMDMAEIDTICGAVNTGLTVSEEDLDQLKDLVLLGVLLAAHAAPQWRLPILPSPLSPAGPADPNALEQSPLFIVPPSVPNSVAFPPPASEAGSASSAEPSGGSASSSGGLQNELQASTSSSSSSGGASGGASSSAGGEVGTGLSNLGPELAEQLRLAAEALLASGDPALTAFSSAGAGSDLTNHLSSSGSADAYSAEGTQRALDREELNKDLEVLDLEVLDQEVMDPEALDREGLSKDPEFLDLEVLEQEALRSPNSWVPTSPIS</sequence>
<evidence type="ECO:0000313" key="2">
    <source>
        <dbReference type="EMBL" id="KAF0298155.1"/>
    </source>
</evidence>
<dbReference type="EMBL" id="VIIS01001441">
    <property type="protein sequence ID" value="KAF0298155.1"/>
    <property type="molecule type" value="Genomic_DNA"/>
</dbReference>
<comment type="caution">
    <text evidence="2">The sequence shown here is derived from an EMBL/GenBank/DDBJ whole genome shotgun (WGS) entry which is preliminary data.</text>
</comment>
<gene>
    <name evidence="2" type="ORF">FJT64_004406</name>
</gene>
<evidence type="ECO:0000313" key="3">
    <source>
        <dbReference type="Proteomes" id="UP000440578"/>
    </source>
</evidence>
<dbReference type="Gene3D" id="2.40.70.10">
    <property type="entry name" value="Acid Proteases"/>
    <property type="match status" value="1"/>
</dbReference>
<proteinExistence type="predicted"/>
<protein>
    <recommendedName>
        <fullName evidence="4">Peptidase A2 domain-containing protein</fullName>
    </recommendedName>
</protein>